<feature type="compositionally biased region" description="Gly residues" evidence="1">
    <location>
        <begin position="168"/>
        <end position="188"/>
    </location>
</feature>
<comment type="caution">
    <text evidence="3">The sequence shown here is derived from an EMBL/GenBank/DDBJ whole genome shotgun (WGS) entry which is preliminary data.</text>
</comment>
<sequence length="188" mass="19740">MAIKVKAVERELKVGKDAGKYRFMMQAEIYNTLSAQKVISEASVRSGIAEGALSAAWDAIGQVVKVWATEGHSIAIPGLGRMRFGVRATTVEDVSKVSTGLITTRRVIFSPSVEIKDELKDTAINITCYDREGKIVKRVTSTDPGNIEDPDSPTDQPSTGGNNSGNSGNTGGDNTGGGGNSSHGPNGD</sequence>
<accession>A0A9D5P386</accession>
<reference evidence="3" key="1">
    <citation type="submission" date="2019-04" db="EMBL/GenBank/DDBJ databases">
        <title>Evolution of Biomass-Degrading Anaerobic Consortia Revealed by Metagenomics.</title>
        <authorList>
            <person name="Peng X."/>
        </authorList>
    </citation>
    <scope>NUCLEOTIDE SEQUENCE</scope>
    <source>
        <strain evidence="3">SIG140</strain>
    </source>
</reference>
<feature type="region of interest" description="Disordered" evidence="1">
    <location>
        <begin position="137"/>
        <end position="188"/>
    </location>
</feature>
<proteinExistence type="predicted"/>
<evidence type="ECO:0000259" key="2">
    <source>
        <dbReference type="Pfam" id="PF18291"/>
    </source>
</evidence>
<evidence type="ECO:0000256" key="1">
    <source>
        <dbReference type="SAM" id="MobiDB-lite"/>
    </source>
</evidence>
<dbReference type="AlphaFoldDB" id="A0A9D5P386"/>
<organism evidence="3 4">
    <name type="scientific">Xylanibacter ruminicola</name>
    <name type="common">Prevotella ruminicola</name>
    <dbReference type="NCBI Taxonomy" id="839"/>
    <lineage>
        <taxon>Bacteria</taxon>
        <taxon>Pseudomonadati</taxon>
        <taxon>Bacteroidota</taxon>
        <taxon>Bacteroidia</taxon>
        <taxon>Bacteroidales</taxon>
        <taxon>Prevotellaceae</taxon>
        <taxon>Xylanibacter</taxon>
    </lineage>
</organism>
<dbReference type="InterPro" id="IPR041607">
    <property type="entry name" value="HU-HIG"/>
</dbReference>
<keyword evidence="3" id="KW-0238">DNA-binding</keyword>
<feature type="compositionally biased region" description="Low complexity" evidence="1">
    <location>
        <begin position="158"/>
        <end position="167"/>
    </location>
</feature>
<name>A0A9D5P386_XYLRU</name>
<gene>
    <name evidence="3" type="ORF">E7101_09165</name>
</gene>
<dbReference type="Pfam" id="PF18291">
    <property type="entry name" value="HU-HIG"/>
    <property type="match status" value="1"/>
</dbReference>
<evidence type="ECO:0000313" key="3">
    <source>
        <dbReference type="EMBL" id="MBE6271107.1"/>
    </source>
</evidence>
<dbReference type="EMBL" id="SUYC01000009">
    <property type="protein sequence ID" value="MBE6271107.1"/>
    <property type="molecule type" value="Genomic_DNA"/>
</dbReference>
<evidence type="ECO:0000313" key="4">
    <source>
        <dbReference type="Proteomes" id="UP000806522"/>
    </source>
</evidence>
<feature type="domain" description="HU" evidence="2">
    <location>
        <begin position="1"/>
        <end position="123"/>
    </location>
</feature>
<dbReference type="Proteomes" id="UP000806522">
    <property type="component" value="Unassembled WGS sequence"/>
</dbReference>
<protein>
    <submittedName>
        <fullName evidence="3">DNA-binding protein</fullName>
    </submittedName>
</protein>
<dbReference type="GO" id="GO:0003677">
    <property type="term" value="F:DNA binding"/>
    <property type="evidence" value="ECO:0007669"/>
    <property type="project" value="UniProtKB-KW"/>
</dbReference>